<comment type="caution">
    <text evidence="2">The sequence shown here is derived from an EMBL/GenBank/DDBJ whole genome shotgun (WGS) entry which is preliminary data.</text>
</comment>
<gene>
    <name evidence="2" type="ORF">SDC9_172597</name>
</gene>
<keyword evidence="1" id="KW-0812">Transmembrane</keyword>
<accession>A0A645GGC3</accession>
<dbReference type="AlphaFoldDB" id="A0A645GGC3"/>
<evidence type="ECO:0000256" key="1">
    <source>
        <dbReference type="SAM" id="Phobius"/>
    </source>
</evidence>
<reference evidence="2" key="1">
    <citation type="submission" date="2019-08" db="EMBL/GenBank/DDBJ databases">
        <authorList>
            <person name="Kucharzyk K."/>
            <person name="Murdoch R.W."/>
            <person name="Higgins S."/>
            <person name="Loffler F."/>
        </authorList>
    </citation>
    <scope>NUCLEOTIDE SEQUENCE</scope>
</reference>
<sequence length="154" mass="17734">MENNTLLCTNCVYAKLTKDGKNAYCKKQEKGVSKISSCSDYTPFQEKEYKKLPVSKYPNLVLFTFNGCGLSFVGRFRKSGFEYDTIRWITFVFIPIVPIDSYRVYNLGVSESSLFIKEFIIIDKIHMKISDVLKIYTLVYGTLALIYLLINSLL</sequence>
<feature type="transmembrane region" description="Helical" evidence="1">
    <location>
        <begin position="133"/>
        <end position="150"/>
    </location>
</feature>
<keyword evidence="1" id="KW-0472">Membrane</keyword>
<organism evidence="2">
    <name type="scientific">bioreactor metagenome</name>
    <dbReference type="NCBI Taxonomy" id="1076179"/>
    <lineage>
        <taxon>unclassified sequences</taxon>
        <taxon>metagenomes</taxon>
        <taxon>ecological metagenomes</taxon>
    </lineage>
</organism>
<keyword evidence="1" id="KW-1133">Transmembrane helix</keyword>
<protein>
    <submittedName>
        <fullName evidence="2">Uncharacterized protein</fullName>
    </submittedName>
</protein>
<name>A0A645GGC3_9ZZZZ</name>
<evidence type="ECO:0000313" key="2">
    <source>
        <dbReference type="EMBL" id="MPN25190.1"/>
    </source>
</evidence>
<dbReference type="EMBL" id="VSSQ01074277">
    <property type="protein sequence ID" value="MPN25190.1"/>
    <property type="molecule type" value="Genomic_DNA"/>
</dbReference>
<proteinExistence type="predicted"/>